<comment type="caution">
    <text evidence="1">The sequence shown here is derived from an EMBL/GenBank/DDBJ whole genome shotgun (WGS) entry which is preliminary data.</text>
</comment>
<proteinExistence type="predicted"/>
<protein>
    <submittedName>
        <fullName evidence="1">Uncharacterized protein</fullName>
    </submittedName>
</protein>
<gene>
    <name evidence="1" type="ORF">H4Q31_01315</name>
</gene>
<accession>A0A841T9M8</accession>
<dbReference type="AlphaFoldDB" id="A0A841T9M8"/>
<sequence length="67" mass="8004">MIMTTNQLLGVCLFLLQLEERMDHEGRTNIARWARRRYEWYKSRLEGAKQNAGCEADRQRTHRPARA</sequence>
<name>A0A841T9M8_9BACL</name>
<dbReference type="Proteomes" id="UP000574133">
    <property type="component" value="Unassembled WGS sequence"/>
</dbReference>
<dbReference type="EMBL" id="JACJVN010000007">
    <property type="protein sequence ID" value="MBB6675960.1"/>
    <property type="molecule type" value="Genomic_DNA"/>
</dbReference>
<keyword evidence="2" id="KW-1185">Reference proteome</keyword>
<dbReference type="RefSeq" id="WP_185177266.1">
    <property type="nucleotide sequence ID" value="NZ_CBCSEP010000012.1"/>
</dbReference>
<organism evidence="1 2">
    <name type="scientific">Cohnella lubricantis</name>
    <dbReference type="NCBI Taxonomy" id="2163172"/>
    <lineage>
        <taxon>Bacteria</taxon>
        <taxon>Bacillati</taxon>
        <taxon>Bacillota</taxon>
        <taxon>Bacilli</taxon>
        <taxon>Bacillales</taxon>
        <taxon>Paenibacillaceae</taxon>
        <taxon>Cohnella</taxon>
    </lineage>
</organism>
<reference evidence="1 2" key="1">
    <citation type="submission" date="2020-08" db="EMBL/GenBank/DDBJ databases">
        <title>Cohnella phylogeny.</title>
        <authorList>
            <person name="Dunlap C."/>
        </authorList>
    </citation>
    <scope>NUCLEOTIDE SEQUENCE [LARGE SCALE GENOMIC DNA]</scope>
    <source>
        <strain evidence="1 2">DSM 103658</strain>
    </source>
</reference>
<evidence type="ECO:0000313" key="1">
    <source>
        <dbReference type="EMBL" id="MBB6675960.1"/>
    </source>
</evidence>
<evidence type="ECO:0000313" key="2">
    <source>
        <dbReference type="Proteomes" id="UP000574133"/>
    </source>
</evidence>